<dbReference type="EMBL" id="CP015057">
    <property type="protein sequence ID" value="QGN16347.1"/>
    <property type="molecule type" value="Genomic_DNA"/>
</dbReference>
<evidence type="ECO:0000313" key="9">
    <source>
        <dbReference type="Proteomes" id="UP000422736"/>
    </source>
</evidence>
<sequence length="331" mass="38014">MRFLWLSVILNLCLLVKASVLSADDVTEYRDEDGIIKVTEENYQFLGKGLREFYSAVFITSDSPNQHGELCDLCGEFEPNFRIVSKSMVKQLSKEQSDRIMFFKVDLAENPSFLKDFQVTKIPFCLIYPPQPELTKEGQDFGWGHSPFYQYVIKHDNMKQATHFADFLAKILNVFLTIEQRFEYDKFAQVFVVCVMVFVFFKKKVLPLITNKPKFFLGLASIAIIMISVSGYNFTAMNHVPFIAQNKEGHVMWFSGGSHYQFGIEVLTISSFYTVLGGLFLAVYFVPKSVRLGSVEKSVISSVIAVILFFIYMYFLSIIDIKYPGYPYGIF</sequence>
<dbReference type="InterPro" id="IPR036249">
    <property type="entry name" value="Thioredoxin-like_sf"/>
</dbReference>
<comment type="similarity">
    <text evidence="2">Belongs to the OST3/OST6 family.</text>
</comment>
<reference evidence="8 9" key="1">
    <citation type="submission" date="2016-03" db="EMBL/GenBank/DDBJ databases">
        <title>How can Kluyveromyces marxianus grow so fast - potential evolutionary course in Saccharomyces Complex revealed by comparative genomics.</title>
        <authorList>
            <person name="Mo W."/>
            <person name="Lu W."/>
            <person name="Yang X."/>
            <person name="Qi J."/>
            <person name="Lv H."/>
        </authorList>
    </citation>
    <scope>NUCLEOTIDE SEQUENCE [LARGE SCALE GENOMIC DNA]</scope>
    <source>
        <strain evidence="8 9">FIM1</strain>
    </source>
</reference>
<dbReference type="PANTHER" id="PTHR12692:SF3">
    <property type="entry name" value="DOLICHYL-DIPHOSPHOOLIGOSACCHARIDE--PROTEIN GLYCOSYLTRANSFERASE SUBUNIT OST6"/>
    <property type="match status" value="1"/>
</dbReference>
<feature type="transmembrane region" description="Helical" evidence="6">
    <location>
        <begin position="215"/>
        <end position="234"/>
    </location>
</feature>
<keyword evidence="3 6" id="KW-0812">Transmembrane</keyword>
<dbReference type="Proteomes" id="UP000422736">
    <property type="component" value="Chromosome 4"/>
</dbReference>
<evidence type="ECO:0000256" key="5">
    <source>
        <dbReference type="ARBA" id="ARBA00023136"/>
    </source>
</evidence>
<protein>
    <submittedName>
        <fullName evidence="8">Dolichyl-diphosphooligosaccharide-protein glycosyltransferase subunit OST6</fullName>
    </submittedName>
</protein>
<feature type="transmembrane region" description="Helical" evidence="6">
    <location>
        <begin position="262"/>
        <end position="286"/>
    </location>
</feature>
<keyword evidence="9" id="KW-1185">Reference proteome</keyword>
<proteinExistence type="inferred from homology"/>
<keyword evidence="5 6" id="KW-0472">Membrane</keyword>
<evidence type="ECO:0000256" key="4">
    <source>
        <dbReference type="ARBA" id="ARBA00022989"/>
    </source>
</evidence>
<dbReference type="Gene3D" id="3.40.30.10">
    <property type="entry name" value="Glutaredoxin"/>
    <property type="match status" value="1"/>
</dbReference>
<dbReference type="PANTHER" id="PTHR12692">
    <property type="entry name" value="DOLICHYL-DIPHOSPHOOLIGOSACCHARIDE--PROTEIN GLYCOSYLTRANSFERASE-RELATED"/>
    <property type="match status" value="1"/>
</dbReference>
<evidence type="ECO:0000256" key="7">
    <source>
        <dbReference type="SAM" id="SignalP"/>
    </source>
</evidence>
<dbReference type="InterPro" id="IPR021149">
    <property type="entry name" value="OligosaccharylTrfase_OST3/OST6"/>
</dbReference>
<evidence type="ECO:0000256" key="1">
    <source>
        <dbReference type="ARBA" id="ARBA00004477"/>
    </source>
</evidence>
<feature type="chain" id="PRO_5046719340" evidence="7">
    <location>
        <begin position="19"/>
        <end position="331"/>
    </location>
</feature>
<feature type="transmembrane region" description="Helical" evidence="6">
    <location>
        <begin position="187"/>
        <end position="203"/>
    </location>
</feature>
<keyword evidence="4 6" id="KW-1133">Transmembrane helix</keyword>
<feature type="transmembrane region" description="Helical" evidence="6">
    <location>
        <begin position="298"/>
        <end position="319"/>
    </location>
</feature>
<keyword evidence="7" id="KW-0732">Signal</keyword>
<gene>
    <name evidence="8" type="primary">OST6</name>
    <name evidence="8" type="ORF">FIM1_3053</name>
</gene>
<comment type="subcellular location">
    <subcellularLocation>
        <location evidence="1">Endoplasmic reticulum membrane</location>
        <topology evidence="1">Multi-pass membrane protein</topology>
    </subcellularLocation>
</comment>
<evidence type="ECO:0000256" key="6">
    <source>
        <dbReference type="SAM" id="Phobius"/>
    </source>
</evidence>
<evidence type="ECO:0000256" key="2">
    <source>
        <dbReference type="ARBA" id="ARBA00009561"/>
    </source>
</evidence>
<accession>A0ABX6EX48</accession>
<evidence type="ECO:0000313" key="8">
    <source>
        <dbReference type="EMBL" id="QGN16347.1"/>
    </source>
</evidence>
<dbReference type="Pfam" id="PF04756">
    <property type="entry name" value="OST3_OST6"/>
    <property type="match status" value="1"/>
</dbReference>
<name>A0ABX6EX48_KLUMA</name>
<organism evidence="8 9">
    <name type="scientific">Kluyveromyces marxianus</name>
    <name type="common">Yeast</name>
    <name type="synonym">Candida kefyr</name>
    <dbReference type="NCBI Taxonomy" id="4911"/>
    <lineage>
        <taxon>Eukaryota</taxon>
        <taxon>Fungi</taxon>
        <taxon>Dikarya</taxon>
        <taxon>Ascomycota</taxon>
        <taxon>Saccharomycotina</taxon>
        <taxon>Saccharomycetes</taxon>
        <taxon>Saccharomycetales</taxon>
        <taxon>Saccharomycetaceae</taxon>
        <taxon>Kluyveromyces</taxon>
    </lineage>
</organism>
<evidence type="ECO:0000256" key="3">
    <source>
        <dbReference type="ARBA" id="ARBA00022692"/>
    </source>
</evidence>
<dbReference type="SUPFAM" id="SSF52833">
    <property type="entry name" value="Thioredoxin-like"/>
    <property type="match status" value="1"/>
</dbReference>
<feature type="signal peptide" evidence="7">
    <location>
        <begin position="1"/>
        <end position="18"/>
    </location>
</feature>